<feature type="compositionally biased region" description="Basic and acidic residues" evidence="1">
    <location>
        <begin position="71"/>
        <end position="85"/>
    </location>
</feature>
<feature type="compositionally biased region" description="Polar residues" evidence="1">
    <location>
        <begin position="86"/>
        <end position="96"/>
    </location>
</feature>
<accession>A0A6D2IC17</accession>
<comment type="caution">
    <text evidence="2">The sequence shown here is derived from an EMBL/GenBank/DDBJ whole genome shotgun (WGS) entry which is preliminary data.</text>
</comment>
<evidence type="ECO:0000313" key="2">
    <source>
        <dbReference type="EMBL" id="CAA7024142.1"/>
    </source>
</evidence>
<reference evidence="2" key="1">
    <citation type="submission" date="2020-01" db="EMBL/GenBank/DDBJ databases">
        <authorList>
            <person name="Mishra B."/>
        </authorList>
    </citation>
    <scope>NUCLEOTIDE SEQUENCE [LARGE SCALE GENOMIC DNA]</scope>
</reference>
<sequence>MLQPPCIIAPKVLLPKGQKHTEAAIIAEAERLFESTRLMAIRVRKNIQQKDMELGRDLGNWILRRLDQTKHTEPSIGTRPRESIRLKSQASTQAPQNGEVGRHLFMSLRDLERKLS</sequence>
<feature type="region of interest" description="Disordered" evidence="1">
    <location>
        <begin position="71"/>
        <end position="103"/>
    </location>
</feature>
<organism evidence="2 3">
    <name type="scientific">Microthlaspi erraticum</name>
    <dbReference type="NCBI Taxonomy" id="1685480"/>
    <lineage>
        <taxon>Eukaryota</taxon>
        <taxon>Viridiplantae</taxon>
        <taxon>Streptophyta</taxon>
        <taxon>Embryophyta</taxon>
        <taxon>Tracheophyta</taxon>
        <taxon>Spermatophyta</taxon>
        <taxon>Magnoliopsida</taxon>
        <taxon>eudicotyledons</taxon>
        <taxon>Gunneridae</taxon>
        <taxon>Pentapetalae</taxon>
        <taxon>rosids</taxon>
        <taxon>malvids</taxon>
        <taxon>Brassicales</taxon>
        <taxon>Brassicaceae</taxon>
        <taxon>Coluteocarpeae</taxon>
        <taxon>Microthlaspi</taxon>
    </lineage>
</organism>
<protein>
    <submittedName>
        <fullName evidence="2">Uncharacterized protein</fullName>
    </submittedName>
</protein>
<proteinExistence type="predicted"/>
<evidence type="ECO:0000313" key="3">
    <source>
        <dbReference type="Proteomes" id="UP000467841"/>
    </source>
</evidence>
<keyword evidence="3" id="KW-1185">Reference proteome</keyword>
<dbReference type="EMBL" id="CACVBM020000876">
    <property type="protein sequence ID" value="CAA7024142.1"/>
    <property type="molecule type" value="Genomic_DNA"/>
</dbReference>
<dbReference type="AlphaFoldDB" id="A0A6D2IC17"/>
<name>A0A6D2IC17_9BRAS</name>
<dbReference type="OrthoDB" id="2018352at2759"/>
<evidence type="ECO:0000256" key="1">
    <source>
        <dbReference type="SAM" id="MobiDB-lite"/>
    </source>
</evidence>
<dbReference type="Proteomes" id="UP000467841">
    <property type="component" value="Unassembled WGS sequence"/>
</dbReference>
<gene>
    <name evidence="2" type="ORF">MERR_LOCUS11377</name>
</gene>